<dbReference type="KEGG" id="pwn:QNH46_06450"/>
<sequence length="75" mass="8026">MEKLLNDAAFIPVIGAVKNLKYSDDVIPLVKQAGNADDFIKGLNKMGALVDEAGNNKFALKKIAGGSYELIDESD</sequence>
<dbReference type="Proteomes" id="UP001177943">
    <property type="component" value="Chromosome"/>
</dbReference>
<dbReference type="EMBL" id="CP126084">
    <property type="protein sequence ID" value="WHX50302.1"/>
    <property type="molecule type" value="Genomic_DNA"/>
</dbReference>
<accession>A0AA95I977</accession>
<gene>
    <name evidence="1" type="ORF">QNH46_06450</name>
</gene>
<dbReference type="RefSeq" id="WP_283927384.1">
    <property type="nucleotide sequence ID" value="NZ_CP126084.1"/>
</dbReference>
<evidence type="ECO:0000313" key="1">
    <source>
        <dbReference type="EMBL" id="WHX50302.1"/>
    </source>
</evidence>
<proteinExistence type="predicted"/>
<protein>
    <submittedName>
        <fullName evidence="1">Uncharacterized protein</fullName>
    </submittedName>
</protein>
<reference evidence="1" key="1">
    <citation type="submission" date="2023-05" db="EMBL/GenBank/DDBJ databases">
        <title>Comparative genomics of Bacillaceae isolates and their secondary metabolite potential.</title>
        <authorList>
            <person name="Song L."/>
            <person name="Nielsen L.J."/>
            <person name="Mohite O."/>
            <person name="Xu X."/>
            <person name="Weber T."/>
            <person name="Kovacs A.T."/>
        </authorList>
    </citation>
    <scope>NUCLEOTIDE SEQUENCE</scope>
    <source>
        <strain evidence="1">B2_4</strain>
    </source>
</reference>
<name>A0AA95I977_9BACL</name>
<dbReference type="AlphaFoldDB" id="A0AA95I977"/>
<organism evidence="1 2">
    <name type="scientific">Paenibacillus woosongensis</name>
    <dbReference type="NCBI Taxonomy" id="307580"/>
    <lineage>
        <taxon>Bacteria</taxon>
        <taxon>Bacillati</taxon>
        <taxon>Bacillota</taxon>
        <taxon>Bacilli</taxon>
        <taxon>Bacillales</taxon>
        <taxon>Paenibacillaceae</taxon>
        <taxon>Paenibacillus</taxon>
    </lineage>
</organism>
<evidence type="ECO:0000313" key="2">
    <source>
        <dbReference type="Proteomes" id="UP001177943"/>
    </source>
</evidence>